<dbReference type="InterPro" id="IPR049874">
    <property type="entry name" value="ROK_cs"/>
</dbReference>
<dbReference type="Pfam" id="PF00480">
    <property type="entry name" value="ROK"/>
    <property type="match status" value="1"/>
</dbReference>
<name>A0A0D0YX40_9LACO</name>
<dbReference type="Gene3D" id="3.30.420.40">
    <property type="match status" value="2"/>
</dbReference>
<dbReference type="CDD" id="cd23763">
    <property type="entry name" value="ASKHA_ATPase_ROK"/>
    <property type="match status" value="1"/>
</dbReference>
<organism evidence="2 3">
    <name type="scientific">Paucilactobacillus wasatchensis</name>
    <dbReference type="NCBI Taxonomy" id="1335616"/>
    <lineage>
        <taxon>Bacteria</taxon>
        <taxon>Bacillati</taxon>
        <taxon>Bacillota</taxon>
        <taxon>Bacilli</taxon>
        <taxon>Lactobacillales</taxon>
        <taxon>Lactobacillaceae</taxon>
        <taxon>Paucilactobacillus</taxon>
    </lineage>
</organism>
<dbReference type="AlphaFoldDB" id="A0A0D0YX40"/>
<sequence length="322" mass="34573">MYLGIDLGGTNIKVGLFDDQLNSVDELWRPTQSETNSITVVSNLTNAIQELLIRNQVRQSMLQAIGIGVPGLLDIAAGISKFSPNFANWADVPIKHIFEEQFHVPVFIDNDVRVNLYGEWQRGVGIDQTNLLMVTLGTGMGSGIVVDGHVLYGATTSAGEIGHMNMYRHGRPCACGSSGCLGRYVSGRGIVKTAQEKLAAGFTSIVAEWTNNQPAQITAKMLSEADDQHDQMAHAVWQETGELLGYGLANAINLYNPAILIIGGGVANAGERLLVPMKRSIHQHGLKIAVAACQIETAKLGDRAGMIGAAIVAQRRLNKSSK</sequence>
<keyword evidence="3" id="KW-1185">Reference proteome</keyword>
<dbReference type="STRING" id="1335616.WDC_0550"/>
<keyword evidence="2" id="KW-0808">Transferase</keyword>
<gene>
    <name evidence="2" type="primary">glk</name>
    <name evidence="2" type="ORF">WDC_0550</name>
</gene>
<dbReference type="SUPFAM" id="SSF53067">
    <property type="entry name" value="Actin-like ATPase domain"/>
    <property type="match status" value="1"/>
</dbReference>
<dbReference type="PANTHER" id="PTHR18964:SF149">
    <property type="entry name" value="BIFUNCTIONAL UDP-N-ACETYLGLUCOSAMINE 2-EPIMERASE_N-ACETYLMANNOSAMINE KINASE"/>
    <property type="match status" value="1"/>
</dbReference>
<proteinExistence type="inferred from homology"/>
<dbReference type="InterPro" id="IPR043129">
    <property type="entry name" value="ATPase_NBD"/>
</dbReference>
<dbReference type="GO" id="GO:0016301">
    <property type="term" value="F:kinase activity"/>
    <property type="evidence" value="ECO:0007669"/>
    <property type="project" value="UniProtKB-KW"/>
</dbReference>
<evidence type="ECO:0000313" key="2">
    <source>
        <dbReference type="EMBL" id="KIS03809.1"/>
    </source>
</evidence>
<dbReference type="OrthoDB" id="9810372at2"/>
<dbReference type="PROSITE" id="PS01125">
    <property type="entry name" value="ROK"/>
    <property type="match status" value="1"/>
</dbReference>
<accession>A0A0D0YX40</accession>
<dbReference type="InterPro" id="IPR000600">
    <property type="entry name" value="ROK"/>
</dbReference>
<keyword evidence="2" id="KW-0418">Kinase</keyword>
<dbReference type="Proteomes" id="UP000032279">
    <property type="component" value="Unassembled WGS sequence"/>
</dbReference>
<dbReference type="PANTHER" id="PTHR18964">
    <property type="entry name" value="ROK (REPRESSOR, ORF, KINASE) FAMILY"/>
    <property type="match status" value="1"/>
</dbReference>
<reference evidence="2 3" key="1">
    <citation type="submission" date="2013-08" db="EMBL/GenBank/DDBJ databases">
        <title>Lactobacillus wasatchii sp. WDC04, a late gas producing bacteria isolated from aged chedder cheese.</title>
        <authorList>
            <person name="Oberg C.J."/>
            <person name="Culumber M."/>
            <person name="McMahon D.J."/>
            <person name="Broadbent J.R."/>
            <person name="Oberg T.S."/>
            <person name="Ortaki F."/>
        </authorList>
    </citation>
    <scope>NUCLEOTIDE SEQUENCE [LARGE SCALE GENOMIC DNA]</scope>
    <source>
        <strain evidence="2 3">WDC04</strain>
    </source>
</reference>
<dbReference type="PATRIC" id="fig|1335616.4.peg.551"/>
<dbReference type="RefSeq" id="WP_044010267.1">
    <property type="nucleotide sequence ID" value="NZ_AWTT01000009.1"/>
</dbReference>
<evidence type="ECO:0000313" key="3">
    <source>
        <dbReference type="Proteomes" id="UP000032279"/>
    </source>
</evidence>
<comment type="caution">
    <text evidence="2">The sequence shown here is derived from an EMBL/GenBank/DDBJ whole genome shotgun (WGS) entry which is preliminary data.</text>
</comment>
<evidence type="ECO:0000256" key="1">
    <source>
        <dbReference type="ARBA" id="ARBA00006479"/>
    </source>
</evidence>
<comment type="similarity">
    <text evidence="1">Belongs to the ROK (NagC/XylR) family.</text>
</comment>
<dbReference type="EMBL" id="AWTT01000009">
    <property type="protein sequence ID" value="KIS03809.1"/>
    <property type="molecule type" value="Genomic_DNA"/>
</dbReference>
<protein>
    <submittedName>
        <fullName evidence="2">Glucokinase ROK</fullName>
    </submittedName>
</protein>